<gene>
    <name evidence="2" type="ORF">JI746_13990</name>
</gene>
<evidence type="ECO:0008006" key="4">
    <source>
        <dbReference type="Google" id="ProtNLM"/>
    </source>
</evidence>
<feature type="chain" id="PRO_5045362603" description="Ig-like domain-containing protein" evidence="1">
    <location>
        <begin position="30"/>
        <end position="460"/>
    </location>
</feature>
<dbReference type="Gene3D" id="2.60.40.10">
    <property type="entry name" value="Immunoglobulins"/>
    <property type="match status" value="1"/>
</dbReference>
<dbReference type="EMBL" id="JAEQND010000007">
    <property type="protein sequence ID" value="MBL0426221.1"/>
    <property type="molecule type" value="Genomic_DNA"/>
</dbReference>
<organism evidence="2 3">
    <name type="scientific">Ramlibacter alkalitolerans</name>
    <dbReference type="NCBI Taxonomy" id="2039631"/>
    <lineage>
        <taxon>Bacteria</taxon>
        <taxon>Pseudomonadati</taxon>
        <taxon>Pseudomonadota</taxon>
        <taxon>Betaproteobacteria</taxon>
        <taxon>Burkholderiales</taxon>
        <taxon>Comamonadaceae</taxon>
        <taxon>Ramlibacter</taxon>
    </lineage>
</organism>
<protein>
    <recommendedName>
        <fullName evidence="4">Ig-like domain-containing protein</fullName>
    </recommendedName>
</protein>
<sequence>MKTILRSTALAAMLLAPLAASFVAAPAQAATARAATPQITNMSLNSDSGLSPGATLRVQLYATPNARRATLTLGDNGPAVQLRQQSAGNYAGSYVVRRSDRIDPTTLMTARVTFGERVYSRKFNFPPSFQALAMGAAAAPPAATAQAPAIERFVLRSPGRLEPGSELRFRLVGAPGGDAWMDIPGVIRGVDLSEVRPGVYEGTYTVRRRDDLDAFRNAVATLRSGSQRQTARVDLRGEDRDVGARRDERAPQISELTPANGERVAERGRTQVRAHLSDEGSGIDPASVRLRLNGRDVTADARVTPEELHYRADLDPGRYTAEVTVRDQAGNASTKSWSFDVTPGERFSGPAGAELPLQITSHSNNMVVDAAGNLSIQGRTVPHANVRVQVEAVANVAGVLGVTQPVADQSVQADRNGYFGVALAPRGGLPIPGTRYDLRVTATSGSQTAEEHLTLIQRQG</sequence>
<dbReference type="InterPro" id="IPR013783">
    <property type="entry name" value="Ig-like_fold"/>
</dbReference>
<dbReference type="RefSeq" id="WP_201690265.1">
    <property type="nucleotide sequence ID" value="NZ_JAEQND010000007.1"/>
</dbReference>
<accession>A0ABS1JQ14</accession>
<keyword evidence="1" id="KW-0732">Signal</keyword>
<dbReference type="Proteomes" id="UP000622707">
    <property type="component" value="Unassembled WGS sequence"/>
</dbReference>
<dbReference type="Pfam" id="PF17957">
    <property type="entry name" value="Big_7"/>
    <property type="match status" value="1"/>
</dbReference>
<feature type="signal peptide" evidence="1">
    <location>
        <begin position="1"/>
        <end position="29"/>
    </location>
</feature>
<reference evidence="2 3" key="1">
    <citation type="journal article" date="2017" name="Int. J. Syst. Evol. Microbiol.">
        <title>Ramlibacter alkalitolerans sp. nov., alkali-tolerant bacterium isolated from soil of ginseng.</title>
        <authorList>
            <person name="Lee D.H."/>
            <person name="Cha C.J."/>
        </authorList>
    </citation>
    <scope>NUCLEOTIDE SEQUENCE [LARGE SCALE GENOMIC DNA]</scope>
    <source>
        <strain evidence="2 3">KACC 19305</strain>
    </source>
</reference>
<name>A0ABS1JQ14_9BURK</name>
<comment type="caution">
    <text evidence="2">The sequence shown here is derived from an EMBL/GenBank/DDBJ whole genome shotgun (WGS) entry which is preliminary data.</text>
</comment>
<evidence type="ECO:0000313" key="3">
    <source>
        <dbReference type="Proteomes" id="UP000622707"/>
    </source>
</evidence>
<proteinExistence type="predicted"/>
<keyword evidence="3" id="KW-1185">Reference proteome</keyword>
<evidence type="ECO:0000256" key="1">
    <source>
        <dbReference type="SAM" id="SignalP"/>
    </source>
</evidence>
<evidence type="ECO:0000313" key="2">
    <source>
        <dbReference type="EMBL" id="MBL0426221.1"/>
    </source>
</evidence>